<sequence>MENNNNNTIMSCDDAFVTLPTIASEQIKNLKVCFCIDISGSTGNNFADSCSVLDVETNFVRSFFPELTKTPKFVAWDDQSNNIVNISTLRPSGGTDPSCIFQNTATLDTIHDTEVAIIITDGEIGIHEINSFSRCMTNHGAHLKAIIGVIVGRRTDVKTGILKKPTDIGVSVLAPAMLSNGCILFHNWNDTYVMSACGAFKTTWNPTDIENGITWNDLTKLNISQIVDVIVPIPDPVLESDLRRNGYIPFGAGLYFNADKLLTSSPSWDELVLMPFDRVCQYFRVTLQYEKLLQWFKIQKDRFLAEFMTDEDDKMAVENLVKDISERGRNLDPTIISTYIRARNRTLARRYIDDNEIEDLFDDPRLVQLMQFFRQMMQIMEEDNRDQYEVASYTTSSISSSRYCRSSYHIPSTIAANTLTKTTTITADFTEPLKWIEQFTRLYPNHNSIQCECSICCENKIPFILFRKYIDKNNVNDILDCPTNYFYPQILCGKCAAFFCSKGADPVHTPCYAALPIVSLVGDSKRYYLSGFTKLTNFVLYMDESPLTKSFTTTTGALLGWLGNSTKKDSEDSELQSLMFTASLFYGVLLSHFADSDELNMALKQITNVIC</sequence>
<protein>
    <submittedName>
        <fullName evidence="1">Uncharacterized protein</fullName>
    </submittedName>
</protein>
<dbReference type="RefSeq" id="YP_010781330.1">
    <property type="nucleotide sequence ID" value="NC_075039.1"/>
</dbReference>
<proteinExistence type="predicted"/>
<dbReference type="KEGG" id="vg:80518094"/>
<evidence type="ECO:0000313" key="1">
    <source>
        <dbReference type="EMBL" id="QKU34685.1"/>
    </source>
</evidence>
<accession>A0A6N1NI95</accession>
<reference evidence="1" key="2">
    <citation type="journal article" date="2018" name="Nat. Commun.">
        <title>Tailed giant Tupanvirus possesses the most complete translational apparatus of the known virosphere.</title>
        <authorList>
            <person name="Abrahao J."/>
            <person name="Silva L."/>
            <person name="Silva L.S."/>
            <person name="Khalil J.Y.B."/>
            <person name="Rodrigues R."/>
            <person name="Arantes T."/>
            <person name="Assis F."/>
            <person name="Boratto P."/>
            <person name="Andrade M."/>
            <person name="Kroon E.G."/>
            <person name="Ribeiro B."/>
            <person name="Bergier I."/>
            <person name="Seligmann H."/>
            <person name="Ghigo E."/>
            <person name="Colson P."/>
            <person name="Levasseur A."/>
            <person name="Kroemer G."/>
            <person name="Raoult D."/>
            <person name="La Scola B."/>
        </authorList>
    </citation>
    <scope>NUCLEOTIDE SEQUENCE [LARGE SCALE GENOMIC DNA]</scope>
    <source>
        <strain evidence="1">Soda lake</strain>
    </source>
</reference>
<organism evidence="1">
    <name type="scientific">Tupanvirus soda lake</name>
    <dbReference type="NCBI Taxonomy" id="2126985"/>
    <lineage>
        <taxon>Viruses</taxon>
        <taxon>Varidnaviria</taxon>
        <taxon>Bamfordvirae</taxon>
        <taxon>Nucleocytoviricota</taxon>
        <taxon>Megaviricetes</taxon>
        <taxon>Imitervirales</taxon>
        <taxon>Mimiviridae</taxon>
        <taxon>Megamimivirinae</taxon>
        <taxon>Tupanvirus</taxon>
        <taxon>Tupanvirus salinum</taxon>
    </lineage>
</organism>
<dbReference type="GeneID" id="80518094"/>
<dbReference type="EMBL" id="KY523104">
    <property type="protein sequence ID" value="QKU34685.1"/>
    <property type="molecule type" value="Genomic_DNA"/>
</dbReference>
<name>A0A6N1NI95_9VIRU</name>
<reference evidence="1" key="1">
    <citation type="submission" date="2017-01" db="EMBL/GenBank/DDBJ databases">
        <authorList>
            <person name="Assis F.L."/>
            <person name="Abrahao J.S."/>
            <person name="Silva L."/>
            <person name="Khalil J.B."/>
            <person name="Rodrigues R."/>
            <person name="Silva L.S."/>
            <person name="Arantes T."/>
            <person name="Boratto P."/>
            <person name="Andrade M."/>
            <person name="Kroon E.G."/>
            <person name="Ribeiro B."/>
            <person name="Bergier I."/>
            <person name="Seligmann H."/>
            <person name="Ghigo E."/>
            <person name="Colson P."/>
            <person name="Levasseur A."/>
            <person name="Raoult D."/>
            <person name="Scola B.L."/>
        </authorList>
    </citation>
    <scope>NUCLEOTIDE SEQUENCE</scope>
    <source>
        <strain evidence="1">Soda lake</strain>
    </source>
</reference>